<name>A0AAD4KYU7_9EURO</name>
<dbReference type="Proteomes" id="UP001201262">
    <property type="component" value="Unassembled WGS sequence"/>
</dbReference>
<dbReference type="RefSeq" id="XP_046076510.1">
    <property type="nucleotide sequence ID" value="XM_046213578.1"/>
</dbReference>
<gene>
    <name evidence="2" type="ORF">BGW36DRAFT_354912</name>
</gene>
<organism evidence="2 3">
    <name type="scientific">Talaromyces proteolyticus</name>
    <dbReference type="NCBI Taxonomy" id="1131652"/>
    <lineage>
        <taxon>Eukaryota</taxon>
        <taxon>Fungi</taxon>
        <taxon>Dikarya</taxon>
        <taxon>Ascomycota</taxon>
        <taxon>Pezizomycotina</taxon>
        <taxon>Eurotiomycetes</taxon>
        <taxon>Eurotiomycetidae</taxon>
        <taxon>Eurotiales</taxon>
        <taxon>Trichocomaceae</taxon>
        <taxon>Talaromyces</taxon>
        <taxon>Talaromyces sect. Bacilispori</taxon>
    </lineage>
</organism>
<dbReference type="Gene3D" id="3.30.710.10">
    <property type="entry name" value="Potassium Channel Kv1.1, Chain A"/>
    <property type="match status" value="1"/>
</dbReference>
<dbReference type="SMART" id="SM00225">
    <property type="entry name" value="BTB"/>
    <property type="match status" value="1"/>
</dbReference>
<evidence type="ECO:0000313" key="3">
    <source>
        <dbReference type="Proteomes" id="UP001201262"/>
    </source>
</evidence>
<dbReference type="Pfam" id="PF00651">
    <property type="entry name" value="BTB"/>
    <property type="match status" value="1"/>
</dbReference>
<dbReference type="SUPFAM" id="SSF54695">
    <property type="entry name" value="POZ domain"/>
    <property type="match status" value="1"/>
</dbReference>
<keyword evidence="3" id="KW-1185">Reference proteome</keyword>
<feature type="domain" description="BTB" evidence="1">
    <location>
        <begin position="19"/>
        <end position="85"/>
    </location>
</feature>
<dbReference type="EMBL" id="JAJTJA010000002">
    <property type="protein sequence ID" value="KAH8703492.1"/>
    <property type="molecule type" value="Genomic_DNA"/>
</dbReference>
<sequence length="223" mass="25938">MSDDALPLPASLWDSPEGSDVILSYGDKRLHAHWDVVKKCSGYFRAAFRKDYNGRCVWKEGQKEIFTFPPNEDAAAIDKMLRYIYRRRGGLIIHKDCPPLYSYEIDDMLLLVKELILADKYDVPSLVEDLLGHFSNWVMFFFDHQSHTIVYQVIATLYDNDHPALQPLRETLAFKFARIAIAEDFMRSKIFVELMEDVPRLGLETMLLVKRGLLRNDLQLSFD</sequence>
<protein>
    <recommendedName>
        <fullName evidence="1">BTB domain-containing protein</fullName>
    </recommendedName>
</protein>
<dbReference type="PROSITE" id="PS50097">
    <property type="entry name" value="BTB"/>
    <property type="match status" value="1"/>
</dbReference>
<reference evidence="2" key="1">
    <citation type="submission" date="2021-12" db="EMBL/GenBank/DDBJ databases">
        <title>Convergent genome expansion in fungi linked to evolution of root-endophyte symbiosis.</title>
        <authorList>
            <consortium name="DOE Joint Genome Institute"/>
            <person name="Ke Y.-H."/>
            <person name="Bonito G."/>
            <person name="Liao H.-L."/>
            <person name="Looney B."/>
            <person name="Rojas-Flechas A."/>
            <person name="Nash J."/>
            <person name="Hameed K."/>
            <person name="Schadt C."/>
            <person name="Martin F."/>
            <person name="Crous P.W."/>
            <person name="Miettinen O."/>
            <person name="Magnuson J.K."/>
            <person name="Labbe J."/>
            <person name="Jacobson D."/>
            <person name="Doktycz M.J."/>
            <person name="Veneault-Fourrey C."/>
            <person name="Kuo A."/>
            <person name="Mondo S."/>
            <person name="Calhoun S."/>
            <person name="Riley R."/>
            <person name="Ohm R."/>
            <person name="LaButti K."/>
            <person name="Andreopoulos B."/>
            <person name="Pangilinan J."/>
            <person name="Nolan M."/>
            <person name="Tritt A."/>
            <person name="Clum A."/>
            <person name="Lipzen A."/>
            <person name="Daum C."/>
            <person name="Barry K."/>
            <person name="Grigoriev I.V."/>
            <person name="Vilgalys R."/>
        </authorList>
    </citation>
    <scope>NUCLEOTIDE SEQUENCE</scope>
    <source>
        <strain evidence="2">PMI_201</strain>
    </source>
</reference>
<dbReference type="InterPro" id="IPR011333">
    <property type="entry name" value="SKP1/BTB/POZ_sf"/>
</dbReference>
<dbReference type="AlphaFoldDB" id="A0AAD4KYU7"/>
<dbReference type="InterPro" id="IPR000210">
    <property type="entry name" value="BTB/POZ_dom"/>
</dbReference>
<evidence type="ECO:0000259" key="1">
    <source>
        <dbReference type="PROSITE" id="PS50097"/>
    </source>
</evidence>
<comment type="caution">
    <text evidence="2">The sequence shown here is derived from an EMBL/GenBank/DDBJ whole genome shotgun (WGS) entry which is preliminary data.</text>
</comment>
<proteinExistence type="predicted"/>
<evidence type="ECO:0000313" key="2">
    <source>
        <dbReference type="EMBL" id="KAH8703492.1"/>
    </source>
</evidence>
<dbReference type="GeneID" id="70243865"/>
<accession>A0AAD4KYU7</accession>